<evidence type="ECO:0000256" key="6">
    <source>
        <dbReference type="ARBA" id="ARBA00049417"/>
    </source>
</evidence>
<sequence length="183" mass="20969">MIDKITEDVRLKYKDNPKRYEHILGVVKTAVSLSLRYGVDSNQAYIAAIFHDYTKYDDISTQTSVLDINEIKTYKDVPVMYHALSAAAILKNTYNVEDEMILNAIKYHVYGRVGMTILDKIILIADKIEPTRDYPLVHVLRKLSLESLDETIKVYLNDLVTNPELGYVTNKKDILEIIKSIGE</sequence>
<dbReference type="InterPro" id="IPR005249">
    <property type="entry name" value="YqeK"/>
</dbReference>
<comment type="caution">
    <text evidence="8">The sequence shown here is derived from an EMBL/GenBank/DDBJ whole genome shotgun (WGS) entry which is preliminary data.</text>
</comment>
<keyword evidence="4" id="KW-0378">Hydrolase</keyword>
<dbReference type="GO" id="GO:0008803">
    <property type="term" value="F:bis(5'-nucleosyl)-tetraphosphatase (symmetrical) activity"/>
    <property type="evidence" value="ECO:0007669"/>
    <property type="project" value="UniProtKB-EC"/>
</dbReference>
<dbReference type="InterPro" id="IPR051094">
    <property type="entry name" value="Diverse_Catalytic_Enzymes"/>
</dbReference>
<dbReference type="SMART" id="SM00471">
    <property type="entry name" value="HDc"/>
    <property type="match status" value="1"/>
</dbReference>
<proteinExistence type="predicted"/>
<dbReference type="GO" id="GO:0046872">
    <property type="term" value="F:metal ion binding"/>
    <property type="evidence" value="ECO:0007669"/>
    <property type="project" value="UniProtKB-KW"/>
</dbReference>
<reference evidence="8 9" key="1">
    <citation type="submission" date="2019-07" db="EMBL/GenBank/DDBJ databases">
        <title>Genome sequence of Acholeplasma laidlawii strain with increased resistance to erythromycin.</title>
        <authorList>
            <person name="Medvedeva E.S."/>
            <person name="Baranova N.B."/>
            <person name="Siniagina M.N."/>
            <person name="Mouzykantov A."/>
            <person name="Chernova O.A."/>
            <person name="Chernov V.M."/>
        </authorList>
    </citation>
    <scope>NUCLEOTIDE SEQUENCE [LARGE SCALE GENOMIC DNA]</scope>
    <source>
        <strain evidence="8 9">PG8REry</strain>
    </source>
</reference>
<name>A0A553IHJ4_ACHLA</name>
<evidence type="ECO:0000313" key="8">
    <source>
        <dbReference type="EMBL" id="TRX99672.1"/>
    </source>
</evidence>
<evidence type="ECO:0000259" key="7">
    <source>
        <dbReference type="PROSITE" id="PS51831"/>
    </source>
</evidence>
<dbReference type="SUPFAM" id="SSF109604">
    <property type="entry name" value="HD-domain/PDEase-like"/>
    <property type="match status" value="1"/>
</dbReference>
<dbReference type="Pfam" id="PF01966">
    <property type="entry name" value="HD"/>
    <property type="match status" value="1"/>
</dbReference>
<keyword evidence="5" id="KW-0408">Iron</keyword>
<keyword evidence="2" id="KW-0479">Metal-binding</keyword>
<protein>
    <recommendedName>
        <fullName evidence="1">bis(5'-nucleosyl)-tetraphosphatase (symmetrical)</fullName>
        <ecNumber evidence="1">3.6.1.41</ecNumber>
    </recommendedName>
</protein>
<dbReference type="EMBL" id="VKID01000001">
    <property type="protein sequence ID" value="TRX99672.1"/>
    <property type="molecule type" value="Genomic_DNA"/>
</dbReference>
<organism evidence="8 9">
    <name type="scientific">Acholeplasma laidlawii</name>
    <dbReference type="NCBI Taxonomy" id="2148"/>
    <lineage>
        <taxon>Bacteria</taxon>
        <taxon>Bacillati</taxon>
        <taxon>Mycoplasmatota</taxon>
        <taxon>Mollicutes</taxon>
        <taxon>Acholeplasmatales</taxon>
        <taxon>Acholeplasmataceae</taxon>
        <taxon>Acholeplasma</taxon>
    </lineage>
</organism>
<accession>A0A553IHJ4</accession>
<dbReference type="GO" id="GO:0000166">
    <property type="term" value="F:nucleotide binding"/>
    <property type="evidence" value="ECO:0007669"/>
    <property type="project" value="UniProtKB-KW"/>
</dbReference>
<evidence type="ECO:0000256" key="1">
    <source>
        <dbReference type="ARBA" id="ARBA00012506"/>
    </source>
</evidence>
<dbReference type="Proteomes" id="UP000315938">
    <property type="component" value="Unassembled WGS sequence"/>
</dbReference>
<dbReference type="PROSITE" id="PS51831">
    <property type="entry name" value="HD"/>
    <property type="match status" value="1"/>
</dbReference>
<evidence type="ECO:0000256" key="4">
    <source>
        <dbReference type="ARBA" id="ARBA00022801"/>
    </source>
</evidence>
<dbReference type="CDD" id="cd00077">
    <property type="entry name" value="HDc"/>
    <property type="match status" value="1"/>
</dbReference>
<evidence type="ECO:0000256" key="5">
    <source>
        <dbReference type="ARBA" id="ARBA00023004"/>
    </source>
</evidence>
<dbReference type="AlphaFoldDB" id="A0A553IHJ4"/>
<evidence type="ECO:0000256" key="2">
    <source>
        <dbReference type="ARBA" id="ARBA00022723"/>
    </source>
</evidence>
<dbReference type="PANTHER" id="PTHR35795:SF1">
    <property type="entry name" value="BIS(5'-NUCLEOSYL)-TETRAPHOSPHATASE, SYMMETRICAL"/>
    <property type="match status" value="1"/>
</dbReference>
<dbReference type="PANTHER" id="PTHR35795">
    <property type="entry name" value="SLR1885 PROTEIN"/>
    <property type="match status" value="1"/>
</dbReference>
<gene>
    <name evidence="8" type="ORF">FNV44_01125</name>
</gene>
<dbReference type="NCBIfam" id="TIGR00488">
    <property type="entry name" value="bis(5'-nucleosyl)-tetraphosphatase (symmetrical) YqeK"/>
    <property type="match status" value="1"/>
</dbReference>
<evidence type="ECO:0000256" key="3">
    <source>
        <dbReference type="ARBA" id="ARBA00022741"/>
    </source>
</evidence>
<evidence type="ECO:0000313" key="9">
    <source>
        <dbReference type="Proteomes" id="UP000315938"/>
    </source>
</evidence>
<dbReference type="RefSeq" id="WP_064211892.1">
    <property type="nucleotide sequence ID" value="NZ_JACAOE010000001.1"/>
</dbReference>
<dbReference type="EC" id="3.6.1.41" evidence="1"/>
<keyword evidence="3" id="KW-0547">Nucleotide-binding</keyword>
<dbReference type="InterPro" id="IPR003607">
    <property type="entry name" value="HD/PDEase_dom"/>
</dbReference>
<dbReference type="InterPro" id="IPR006674">
    <property type="entry name" value="HD_domain"/>
</dbReference>
<feature type="domain" description="HD" evidence="7">
    <location>
        <begin position="19"/>
        <end position="131"/>
    </location>
</feature>
<dbReference type="Gene3D" id="1.10.3210.10">
    <property type="entry name" value="Hypothetical protein af1432"/>
    <property type="match status" value="1"/>
</dbReference>
<comment type="catalytic activity">
    <reaction evidence="6">
        <text>P(1),P(4)-bis(5'-adenosyl) tetraphosphate + H2O = 2 ADP + 2 H(+)</text>
        <dbReference type="Rhea" id="RHEA:24252"/>
        <dbReference type="ChEBI" id="CHEBI:15377"/>
        <dbReference type="ChEBI" id="CHEBI:15378"/>
        <dbReference type="ChEBI" id="CHEBI:58141"/>
        <dbReference type="ChEBI" id="CHEBI:456216"/>
        <dbReference type="EC" id="3.6.1.41"/>
    </reaction>
</comment>